<evidence type="ECO:0000313" key="4">
    <source>
        <dbReference type="Proteomes" id="UP001284901"/>
    </source>
</evidence>
<keyword evidence="4" id="KW-1185">Reference proteome</keyword>
<evidence type="ECO:0000256" key="1">
    <source>
        <dbReference type="SAM" id="Phobius"/>
    </source>
</evidence>
<dbReference type="EMBL" id="JAWNFV010000022">
    <property type="protein sequence ID" value="MDY5141388.1"/>
    <property type="molecule type" value="Genomic_DNA"/>
</dbReference>
<organism evidence="2 5">
    <name type="scientific">Actinotignum timonense</name>
    <dbReference type="NCBI Taxonomy" id="1870995"/>
    <lineage>
        <taxon>Bacteria</taxon>
        <taxon>Bacillati</taxon>
        <taxon>Actinomycetota</taxon>
        <taxon>Actinomycetes</taxon>
        <taxon>Actinomycetales</taxon>
        <taxon>Actinomycetaceae</taxon>
        <taxon>Actinotignum</taxon>
    </lineage>
</organism>
<name>A0AAW9HFB2_9ACTO</name>
<dbReference type="RefSeq" id="WP_087070036.1">
    <property type="nucleotide sequence ID" value="NZ_CAUPFC010000015.1"/>
</dbReference>
<feature type="transmembrane region" description="Helical" evidence="1">
    <location>
        <begin position="12"/>
        <end position="35"/>
    </location>
</feature>
<dbReference type="Proteomes" id="UP001284901">
    <property type="component" value="Unassembled WGS sequence"/>
</dbReference>
<sequence length="265" mass="27421">MKHGAHGPARWPLYFLLFAAAVLAGVLALVGVSYFSGDDAAAPVPTAAGSEPGRSASADLTQLREQVHDLSSGSCPNPESAAATLADYATAAAAGGTYTAEAPLLTEALRTLSSSCGAEYTLSLSTALGDIAAPADFQSFAASRQWWKLVRPAPPEATRLESFTTPMNNVRCSLDEKAANCTIFTYDYVSPPGCEGEPANYTVGLTGTTTAGCSTQVSTAKEVPYGSVVAAHGFACTADQYAGISCWSELTGHGFTVRRAAEEVF</sequence>
<protein>
    <submittedName>
        <fullName evidence="2">Uncharacterized protein</fullName>
    </submittedName>
</protein>
<keyword evidence="1" id="KW-0472">Membrane</keyword>
<evidence type="ECO:0000313" key="5">
    <source>
        <dbReference type="Proteomes" id="UP001288320"/>
    </source>
</evidence>
<keyword evidence="1" id="KW-1133">Transmembrane helix</keyword>
<reference evidence="2 4" key="1">
    <citation type="submission" date="2023-10" db="EMBL/GenBank/DDBJ databases">
        <title>Whole Genome based description of the genera Actinobaculum and Actinotignum reveals a complex phylogenetic relationship within the species included in the genus Actinotignum.</title>
        <authorList>
            <person name="Jensen C.S."/>
            <person name="Dargis R."/>
            <person name="Kemp M."/>
            <person name="Christensen J.J."/>
        </authorList>
    </citation>
    <scope>NUCLEOTIDE SEQUENCE</scope>
    <source>
        <strain evidence="3 4">SLA_B089</strain>
        <strain evidence="2">SLA_B245</strain>
    </source>
</reference>
<dbReference type="GeneID" id="92813415"/>
<keyword evidence="1" id="KW-0812">Transmembrane</keyword>
<gene>
    <name evidence="2" type="ORF">R6G74_08735</name>
    <name evidence="3" type="ORF">R6P33_08420</name>
</gene>
<dbReference type="EMBL" id="JAWNFY010000027">
    <property type="protein sequence ID" value="MDY5147038.1"/>
    <property type="molecule type" value="Genomic_DNA"/>
</dbReference>
<proteinExistence type="predicted"/>
<dbReference type="Proteomes" id="UP001288320">
    <property type="component" value="Unassembled WGS sequence"/>
</dbReference>
<comment type="caution">
    <text evidence="2">The sequence shown here is derived from an EMBL/GenBank/DDBJ whole genome shotgun (WGS) entry which is preliminary data.</text>
</comment>
<evidence type="ECO:0000313" key="2">
    <source>
        <dbReference type="EMBL" id="MDY5141388.1"/>
    </source>
</evidence>
<accession>A0AAW9HFB2</accession>
<evidence type="ECO:0000313" key="3">
    <source>
        <dbReference type="EMBL" id="MDY5147038.1"/>
    </source>
</evidence>
<dbReference type="AlphaFoldDB" id="A0AAW9HFB2"/>